<dbReference type="PANTHER" id="PTHR48080">
    <property type="entry name" value="D-GALACTONATE DEHYDRATASE-RELATED"/>
    <property type="match status" value="1"/>
</dbReference>
<dbReference type="Pfam" id="PF13378">
    <property type="entry name" value="MR_MLE_C"/>
    <property type="match status" value="1"/>
</dbReference>
<dbReference type="InterPro" id="IPR013341">
    <property type="entry name" value="Mandelate_racemase_N_dom"/>
</dbReference>
<dbReference type="SFLD" id="SFLDG00033">
    <property type="entry name" value="mannonate_dehydratase"/>
    <property type="match status" value="1"/>
</dbReference>
<dbReference type="GO" id="GO:0008927">
    <property type="term" value="F:mannonate dehydratase activity"/>
    <property type="evidence" value="ECO:0007669"/>
    <property type="project" value="UniProtKB-EC"/>
</dbReference>
<protein>
    <submittedName>
        <fullName evidence="2">D-mannonate dehydratase ManD</fullName>
        <ecNumber evidence="2">4.2.1.8</ecNumber>
    </submittedName>
</protein>
<comment type="caution">
    <text evidence="2">The sequence shown here is derived from an EMBL/GenBank/DDBJ whole genome shotgun (WGS) entry which is preliminary data.</text>
</comment>
<dbReference type="EC" id="4.2.1.8" evidence="2"/>
<dbReference type="PROSITE" id="PS00908">
    <property type="entry name" value="MR_MLE_1"/>
    <property type="match status" value="1"/>
</dbReference>
<evidence type="ECO:0000259" key="1">
    <source>
        <dbReference type="SMART" id="SM00922"/>
    </source>
</evidence>
<organism evidence="2 3">
    <name type="scientific">Nocardiopsis sediminis</name>
    <dbReference type="NCBI Taxonomy" id="1778267"/>
    <lineage>
        <taxon>Bacteria</taxon>
        <taxon>Bacillati</taxon>
        <taxon>Actinomycetota</taxon>
        <taxon>Actinomycetes</taxon>
        <taxon>Streptosporangiales</taxon>
        <taxon>Nocardiopsidaceae</taxon>
        <taxon>Nocardiopsis</taxon>
    </lineage>
</organism>
<sequence length="405" mass="44079">MTDRIATAEVLVTSPGRNYVALKVTTEAGVVGWGDATLNGRELAVASYLRDHVCPILIGRDPARIEDTWQYLYRGVYWRGGSVTMAAIGAVDLALWDILGKTAGLPVYRLLGGAVRDRILSYTHATGWDVPALLDAVDAVRDRGFQAVRVQTGVPGLDTVYGVPRDRAAYEPAGRGAAPAEEVWDTGAYLRHVPGALAEVRAHTGDDLALLHDAHHRLTPSQAARLARDLEPVDLFWLEDVTPAENQDVLRLVRAHSTVPLAIGEVFTSVFEFRSLITEQLIDFVRAAVSHAGGISHLRRIAALADVWQVRMAPHGPSDVSPVALAGSLHFGLATPNFAIQEYMGYPDPVHEVFGHAWTYADGHLHPGDAPGLGVEVDEALAARYPYERAYLPVARRRDGSMTDW</sequence>
<dbReference type="InterPro" id="IPR034593">
    <property type="entry name" value="DgoD-like"/>
</dbReference>
<evidence type="ECO:0000313" key="3">
    <source>
        <dbReference type="Proteomes" id="UP001595847"/>
    </source>
</evidence>
<dbReference type="PANTHER" id="PTHR48080:SF6">
    <property type="entry name" value="STARVATION-SENSING PROTEIN RSPA"/>
    <property type="match status" value="1"/>
</dbReference>
<dbReference type="EMBL" id="JBHSBH010000015">
    <property type="protein sequence ID" value="MFC3998897.1"/>
    <property type="molecule type" value="Genomic_DNA"/>
</dbReference>
<evidence type="ECO:0000313" key="2">
    <source>
        <dbReference type="EMBL" id="MFC3998897.1"/>
    </source>
</evidence>
<dbReference type="InterPro" id="IPR018110">
    <property type="entry name" value="Mandel_Rmase/mucon_lact_enz_CS"/>
</dbReference>
<dbReference type="Gene3D" id="3.30.390.10">
    <property type="entry name" value="Enolase-like, N-terminal domain"/>
    <property type="match status" value="1"/>
</dbReference>
<dbReference type="InterPro" id="IPR029017">
    <property type="entry name" value="Enolase-like_N"/>
</dbReference>
<dbReference type="Gene3D" id="3.20.20.120">
    <property type="entry name" value="Enolase-like C-terminal domain"/>
    <property type="match status" value="1"/>
</dbReference>
<reference evidence="3" key="1">
    <citation type="journal article" date="2019" name="Int. J. Syst. Evol. Microbiol.">
        <title>The Global Catalogue of Microorganisms (GCM) 10K type strain sequencing project: providing services to taxonomists for standard genome sequencing and annotation.</title>
        <authorList>
            <consortium name="The Broad Institute Genomics Platform"/>
            <consortium name="The Broad Institute Genome Sequencing Center for Infectious Disease"/>
            <person name="Wu L."/>
            <person name="Ma J."/>
        </authorList>
    </citation>
    <scope>NUCLEOTIDE SEQUENCE [LARGE SCALE GENOMIC DNA]</scope>
    <source>
        <strain evidence="3">TBRC 1826</strain>
    </source>
</reference>
<dbReference type="NCBIfam" id="NF043051">
    <property type="entry name" value="ManoateDhtManD"/>
    <property type="match status" value="1"/>
</dbReference>
<keyword evidence="2" id="KW-0456">Lyase</keyword>
<keyword evidence="3" id="KW-1185">Reference proteome</keyword>
<dbReference type="NCBIfam" id="NF011654">
    <property type="entry name" value="PRK15072.1"/>
    <property type="match status" value="1"/>
</dbReference>
<dbReference type="RefSeq" id="WP_378537033.1">
    <property type="nucleotide sequence ID" value="NZ_JBHSBH010000015.1"/>
</dbReference>
<feature type="domain" description="Mandelate racemase/muconate lactonizing enzyme C-terminal" evidence="1">
    <location>
        <begin position="130"/>
        <end position="260"/>
    </location>
</feature>
<dbReference type="InterPro" id="IPR013342">
    <property type="entry name" value="Mandelate_racemase_C"/>
</dbReference>
<dbReference type="SUPFAM" id="SSF54826">
    <property type="entry name" value="Enolase N-terminal domain-like"/>
    <property type="match status" value="1"/>
</dbReference>
<dbReference type="Pfam" id="PF02746">
    <property type="entry name" value="MR_MLE_N"/>
    <property type="match status" value="1"/>
</dbReference>
<dbReference type="SMART" id="SM00922">
    <property type="entry name" value="MR_MLE"/>
    <property type="match status" value="1"/>
</dbReference>
<dbReference type="Proteomes" id="UP001595847">
    <property type="component" value="Unassembled WGS sequence"/>
</dbReference>
<dbReference type="InterPro" id="IPR034589">
    <property type="entry name" value="D-mannonate_dehydratase-like"/>
</dbReference>
<proteinExistence type="predicted"/>
<accession>A0ABV8FST4</accession>
<gene>
    <name evidence="2" type="primary">manD</name>
    <name evidence="2" type="ORF">ACFOVU_23450</name>
</gene>
<dbReference type="SFLD" id="SFLDS00001">
    <property type="entry name" value="Enolase"/>
    <property type="match status" value="1"/>
</dbReference>
<dbReference type="SUPFAM" id="SSF51604">
    <property type="entry name" value="Enolase C-terminal domain-like"/>
    <property type="match status" value="1"/>
</dbReference>
<dbReference type="InterPro" id="IPR036849">
    <property type="entry name" value="Enolase-like_C_sf"/>
</dbReference>
<name>A0ABV8FST4_9ACTN</name>
<dbReference type="InterPro" id="IPR029065">
    <property type="entry name" value="Enolase_C-like"/>
</dbReference>